<feature type="domain" description="Nudix hydrolase" evidence="8">
    <location>
        <begin position="37"/>
        <end position="161"/>
    </location>
</feature>
<comment type="catalytic activity">
    <reaction evidence="7">
        <text>a 5'-end NAD(+)-phospho-ribonucleoside in mRNA + H2O = a 5'-end phospho-adenosine-phospho-ribonucleoside in mRNA + beta-nicotinamide D-ribonucleotide + 2 H(+)</text>
        <dbReference type="Rhea" id="RHEA:60876"/>
        <dbReference type="Rhea" id="RHEA-COMP:15698"/>
        <dbReference type="Rhea" id="RHEA-COMP:15719"/>
        <dbReference type="ChEBI" id="CHEBI:14649"/>
        <dbReference type="ChEBI" id="CHEBI:15377"/>
        <dbReference type="ChEBI" id="CHEBI:15378"/>
        <dbReference type="ChEBI" id="CHEBI:144029"/>
        <dbReference type="ChEBI" id="CHEBI:144051"/>
    </reaction>
    <physiologicalReaction direction="left-to-right" evidence="7">
        <dbReference type="Rhea" id="RHEA:60877"/>
    </physiologicalReaction>
</comment>
<evidence type="ECO:0000256" key="5">
    <source>
        <dbReference type="ARBA" id="ARBA00022801"/>
    </source>
</evidence>
<evidence type="ECO:0000256" key="6">
    <source>
        <dbReference type="ARBA" id="ARBA00022842"/>
    </source>
</evidence>
<dbReference type="PANTHER" id="PTHR42904">
    <property type="entry name" value="NUDIX HYDROLASE, NUDC SUBFAMILY"/>
    <property type="match status" value="1"/>
</dbReference>
<sequence>MPQMNYCPQCASPLVRGEASGRERLICSKPCGYIFYDNPLPVVGAIVEYDNDTVILTQNVGWPADWFGIVTGFLEKDEEPADAILREIREEIGLTDARIVEFLGIYTFYQRNEVIFTYHVRATGPIVMDETELQAVKVVPIAQIRPWPFGTGPAVRDWQAKRLANGLLP</sequence>
<dbReference type="GO" id="GO:0005829">
    <property type="term" value="C:cytosol"/>
    <property type="evidence" value="ECO:0007669"/>
    <property type="project" value="TreeGrafter"/>
</dbReference>
<organism evidence="9 10">
    <name type="scientific">Fibrisoma montanum</name>
    <dbReference type="NCBI Taxonomy" id="2305895"/>
    <lineage>
        <taxon>Bacteria</taxon>
        <taxon>Pseudomonadati</taxon>
        <taxon>Bacteroidota</taxon>
        <taxon>Cytophagia</taxon>
        <taxon>Cytophagales</taxon>
        <taxon>Spirosomataceae</taxon>
        <taxon>Fibrisoma</taxon>
    </lineage>
</organism>
<dbReference type="EMBL" id="QXED01000001">
    <property type="protein sequence ID" value="RIV27715.1"/>
    <property type="molecule type" value="Genomic_DNA"/>
</dbReference>
<comment type="caution">
    <text evidence="9">The sequence shown here is derived from an EMBL/GenBank/DDBJ whole genome shotgun (WGS) entry which is preliminary data.</text>
</comment>
<dbReference type="InterPro" id="IPR050241">
    <property type="entry name" value="NAD-cap_RNA_hydrolase_NudC"/>
</dbReference>
<keyword evidence="5 9" id="KW-0378">Hydrolase</keyword>
<dbReference type="Gene3D" id="3.90.79.10">
    <property type="entry name" value="Nucleoside Triphosphate Pyrophosphohydrolase"/>
    <property type="match status" value="1"/>
</dbReference>
<dbReference type="Pfam" id="PF00293">
    <property type="entry name" value="NUDIX"/>
    <property type="match status" value="1"/>
</dbReference>
<comment type="cofactor">
    <cofactor evidence="2">
        <name>Zn(2+)</name>
        <dbReference type="ChEBI" id="CHEBI:29105"/>
    </cofactor>
</comment>
<evidence type="ECO:0000313" key="9">
    <source>
        <dbReference type="EMBL" id="RIV27715.1"/>
    </source>
</evidence>
<keyword evidence="6" id="KW-0460">Magnesium</keyword>
<evidence type="ECO:0000256" key="1">
    <source>
        <dbReference type="ARBA" id="ARBA00001946"/>
    </source>
</evidence>
<evidence type="ECO:0000256" key="3">
    <source>
        <dbReference type="ARBA" id="ARBA00009595"/>
    </source>
</evidence>
<dbReference type="OrthoDB" id="9787476at2"/>
<dbReference type="PANTHER" id="PTHR42904:SF6">
    <property type="entry name" value="NAD-CAPPED RNA HYDROLASE NUDT12"/>
    <property type="match status" value="1"/>
</dbReference>
<gene>
    <name evidence="9" type="ORF">DYU11_05280</name>
</gene>
<dbReference type="GO" id="GO:0006742">
    <property type="term" value="P:NADP+ catabolic process"/>
    <property type="evidence" value="ECO:0007669"/>
    <property type="project" value="TreeGrafter"/>
</dbReference>
<accession>A0A418MJN9</accession>
<evidence type="ECO:0000259" key="8">
    <source>
        <dbReference type="PROSITE" id="PS51462"/>
    </source>
</evidence>
<dbReference type="PROSITE" id="PS51462">
    <property type="entry name" value="NUDIX"/>
    <property type="match status" value="1"/>
</dbReference>
<evidence type="ECO:0000256" key="4">
    <source>
        <dbReference type="ARBA" id="ARBA00022723"/>
    </source>
</evidence>
<proteinExistence type="inferred from homology"/>
<evidence type="ECO:0000256" key="7">
    <source>
        <dbReference type="ARBA" id="ARBA00023679"/>
    </source>
</evidence>
<dbReference type="GO" id="GO:0035529">
    <property type="term" value="F:NADH pyrophosphatase activity"/>
    <property type="evidence" value="ECO:0007669"/>
    <property type="project" value="TreeGrafter"/>
</dbReference>
<dbReference type="AlphaFoldDB" id="A0A418MJN9"/>
<dbReference type="GO" id="GO:0046872">
    <property type="term" value="F:metal ion binding"/>
    <property type="evidence" value="ECO:0007669"/>
    <property type="project" value="UniProtKB-KW"/>
</dbReference>
<dbReference type="InterPro" id="IPR015797">
    <property type="entry name" value="NUDIX_hydrolase-like_dom_sf"/>
</dbReference>
<dbReference type="Proteomes" id="UP000283523">
    <property type="component" value="Unassembled WGS sequence"/>
</dbReference>
<comment type="cofactor">
    <cofactor evidence="1">
        <name>Mg(2+)</name>
        <dbReference type="ChEBI" id="CHEBI:18420"/>
    </cofactor>
</comment>
<name>A0A418MJN9_9BACT</name>
<dbReference type="SUPFAM" id="SSF55811">
    <property type="entry name" value="Nudix"/>
    <property type="match status" value="1"/>
</dbReference>
<keyword evidence="10" id="KW-1185">Reference proteome</keyword>
<dbReference type="InterPro" id="IPR020084">
    <property type="entry name" value="NUDIX_hydrolase_CS"/>
</dbReference>
<dbReference type="InterPro" id="IPR000086">
    <property type="entry name" value="NUDIX_hydrolase_dom"/>
</dbReference>
<comment type="similarity">
    <text evidence="3">Belongs to the Nudix hydrolase family. NudC subfamily.</text>
</comment>
<evidence type="ECO:0000256" key="2">
    <source>
        <dbReference type="ARBA" id="ARBA00001947"/>
    </source>
</evidence>
<evidence type="ECO:0000313" key="10">
    <source>
        <dbReference type="Proteomes" id="UP000283523"/>
    </source>
</evidence>
<protein>
    <submittedName>
        <fullName evidence="9">NUDIX hydrolase</fullName>
    </submittedName>
</protein>
<dbReference type="PROSITE" id="PS00893">
    <property type="entry name" value="NUDIX_BOX"/>
    <property type="match status" value="1"/>
</dbReference>
<keyword evidence="4" id="KW-0479">Metal-binding</keyword>
<reference evidence="9 10" key="1">
    <citation type="submission" date="2018-08" db="EMBL/GenBank/DDBJ databases">
        <title>Fibrisoma montanum sp. nov., isolated from Danxia mountain soil.</title>
        <authorList>
            <person name="Huang Y."/>
        </authorList>
    </citation>
    <scope>NUCLEOTIDE SEQUENCE [LARGE SCALE GENOMIC DNA]</scope>
    <source>
        <strain evidence="9 10">HYT19</strain>
    </source>
</reference>
<dbReference type="RefSeq" id="WP_119666553.1">
    <property type="nucleotide sequence ID" value="NZ_QXED01000001.1"/>
</dbReference>
<dbReference type="GO" id="GO:0019677">
    <property type="term" value="P:NAD+ catabolic process"/>
    <property type="evidence" value="ECO:0007669"/>
    <property type="project" value="TreeGrafter"/>
</dbReference>